<protein>
    <submittedName>
        <fullName evidence="1">Uncharacterized protein</fullName>
    </submittedName>
</protein>
<organism evidence="1 2">
    <name type="scientific">Asticcacaulis benevestitus DSM 16100 = ATCC BAA-896</name>
    <dbReference type="NCBI Taxonomy" id="1121022"/>
    <lineage>
        <taxon>Bacteria</taxon>
        <taxon>Pseudomonadati</taxon>
        <taxon>Pseudomonadota</taxon>
        <taxon>Alphaproteobacteria</taxon>
        <taxon>Caulobacterales</taxon>
        <taxon>Caulobacteraceae</taxon>
        <taxon>Asticcacaulis</taxon>
    </lineage>
</organism>
<evidence type="ECO:0000313" key="2">
    <source>
        <dbReference type="Proteomes" id="UP000017837"/>
    </source>
</evidence>
<name>V4P2Z2_9CAUL</name>
<dbReference type="AlphaFoldDB" id="V4P2Z2"/>
<dbReference type="RefSeq" id="WP_018083934.1">
    <property type="nucleotide sequence ID" value="NZ_AQWM01000052.1"/>
</dbReference>
<proteinExistence type="predicted"/>
<comment type="caution">
    <text evidence="1">The sequence shown here is derived from an EMBL/GenBank/DDBJ whole genome shotgun (WGS) entry which is preliminary data.</text>
</comment>
<gene>
    <name evidence="1" type="ORF">ABENE_20950</name>
</gene>
<dbReference type="PATRIC" id="fig|1121022.4.peg.4294"/>
<dbReference type="STRING" id="1121022.GCA_000376105_04252"/>
<dbReference type="Proteomes" id="UP000017837">
    <property type="component" value="Unassembled WGS sequence"/>
</dbReference>
<sequence>MPPLPSCHSQAATGWSIYRALTHKLHPAIGLDEAQRFKMRQAGAKPGTPDNRIHPCFTAIRPNHAILGKADKGSHRTQHVALARLAHGPHHLNLTAH</sequence>
<accession>V4P2Z2</accession>
<evidence type="ECO:0000313" key="1">
    <source>
        <dbReference type="EMBL" id="ESQ82486.1"/>
    </source>
</evidence>
<reference evidence="1 2" key="1">
    <citation type="journal article" date="2014" name="Nature">
        <title>Sequential evolution of bacterial morphology by co-option of a developmental regulator.</title>
        <authorList>
            <person name="Jiang C."/>
            <person name="Brown P.J."/>
            <person name="Ducret A."/>
            <person name="Brun Y.V."/>
        </authorList>
    </citation>
    <scope>NUCLEOTIDE SEQUENCE [LARGE SCALE GENOMIC DNA]</scope>
    <source>
        <strain evidence="1 2">DSM 16100</strain>
    </source>
</reference>
<keyword evidence="2" id="KW-1185">Reference proteome</keyword>
<dbReference type="EMBL" id="AWGB01000076">
    <property type="protein sequence ID" value="ESQ82486.1"/>
    <property type="molecule type" value="Genomic_DNA"/>
</dbReference>